<dbReference type="Proteomes" id="UP001154114">
    <property type="component" value="Chromosome 3"/>
</dbReference>
<evidence type="ECO:0000256" key="6">
    <source>
        <dbReference type="ARBA" id="ARBA00022729"/>
    </source>
</evidence>
<protein>
    <recommendedName>
        <fullName evidence="11">Peptidase M14 domain-containing protein</fullName>
    </recommendedName>
</protein>
<evidence type="ECO:0000256" key="4">
    <source>
        <dbReference type="ARBA" id="ARBA00022670"/>
    </source>
</evidence>
<dbReference type="GO" id="GO:0006508">
    <property type="term" value="P:proteolysis"/>
    <property type="evidence" value="ECO:0007669"/>
    <property type="project" value="UniProtKB-KW"/>
</dbReference>
<keyword evidence="8" id="KW-0862">Zinc</keyword>
<feature type="domain" description="Peptidase M14" evidence="11">
    <location>
        <begin position="28"/>
        <end position="180"/>
    </location>
</feature>
<keyword evidence="3" id="KW-0121">Carboxypeptidase</keyword>
<dbReference type="AlphaFoldDB" id="A0A9P0FXK0"/>
<evidence type="ECO:0000256" key="10">
    <source>
        <dbReference type="PROSITE-ProRule" id="PRU01379"/>
    </source>
</evidence>
<organism evidence="12 13">
    <name type="scientific">Chrysodeixis includens</name>
    <name type="common">Soybean looper</name>
    <name type="synonym">Pseudoplusia includens</name>
    <dbReference type="NCBI Taxonomy" id="689277"/>
    <lineage>
        <taxon>Eukaryota</taxon>
        <taxon>Metazoa</taxon>
        <taxon>Ecdysozoa</taxon>
        <taxon>Arthropoda</taxon>
        <taxon>Hexapoda</taxon>
        <taxon>Insecta</taxon>
        <taxon>Pterygota</taxon>
        <taxon>Neoptera</taxon>
        <taxon>Endopterygota</taxon>
        <taxon>Lepidoptera</taxon>
        <taxon>Glossata</taxon>
        <taxon>Ditrysia</taxon>
        <taxon>Noctuoidea</taxon>
        <taxon>Noctuidae</taxon>
        <taxon>Plusiinae</taxon>
        <taxon>Chrysodeixis</taxon>
    </lineage>
</organism>
<keyword evidence="7" id="KW-0378">Hydrolase</keyword>
<dbReference type="GO" id="GO:0005615">
    <property type="term" value="C:extracellular space"/>
    <property type="evidence" value="ECO:0007669"/>
    <property type="project" value="TreeGrafter"/>
</dbReference>
<dbReference type="FunFam" id="3.40.630.10:FF:000084">
    <property type="entry name" value="Carboxypeptidase B2"/>
    <property type="match status" value="1"/>
</dbReference>
<dbReference type="Gene3D" id="3.40.630.10">
    <property type="entry name" value="Zn peptidases"/>
    <property type="match status" value="1"/>
</dbReference>
<dbReference type="PANTHER" id="PTHR11705">
    <property type="entry name" value="PROTEASE FAMILY M14 CARBOXYPEPTIDASE A,B"/>
    <property type="match status" value="1"/>
</dbReference>
<gene>
    <name evidence="12" type="ORF">CINC_LOCUS9597</name>
</gene>
<evidence type="ECO:0000259" key="11">
    <source>
        <dbReference type="PROSITE" id="PS52035"/>
    </source>
</evidence>
<reference evidence="12" key="1">
    <citation type="submission" date="2021-12" db="EMBL/GenBank/DDBJ databases">
        <authorList>
            <person name="King R."/>
        </authorList>
    </citation>
    <scope>NUCLEOTIDE SEQUENCE</scope>
</reference>
<evidence type="ECO:0000256" key="9">
    <source>
        <dbReference type="ARBA" id="ARBA00023049"/>
    </source>
</evidence>
<dbReference type="GO" id="GO:0004181">
    <property type="term" value="F:metallocarboxypeptidase activity"/>
    <property type="evidence" value="ECO:0007669"/>
    <property type="project" value="InterPro"/>
</dbReference>
<keyword evidence="6" id="KW-0732">Signal</keyword>
<evidence type="ECO:0000256" key="2">
    <source>
        <dbReference type="ARBA" id="ARBA00005988"/>
    </source>
</evidence>
<dbReference type="EMBL" id="LR824006">
    <property type="protein sequence ID" value="CAH0600710.1"/>
    <property type="molecule type" value="Genomic_DNA"/>
</dbReference>
<dbReference type="GO" id="GO:0008270">
    <property type="term" value="F:zinc ion binding"/>
    <property type="evidence" value="ECO:0007669"/>
    <property type="project" value="InterPro"/>
</dbReference>
<evidence type="ECO:0000256" key="5">
    <source>
        <dbReference type="ARBA" id="ARBA00022723"/>
    </source>
</evidence>
<evidence type="ECO:0000256" key="1">
    <source>
        <dbReference type="ARBA" id="ARBA00001947"/>
    </source>
</evidence>
<accession>A0A9P0FXK0</accession>
<keyword evidence="4" id="KW-0645">Protease</keyword>
<keyword evidence="5" id="KW-0479">Metal-binding</keyword>
<dbReference type="PROSITE" id="PS52035">
    <property type="entry name" value="PEPTIDASE_M14"/>
    <property type="match status" value="1"/>
</dbReference>
<comment type="similarity">
    <text evidence="2 10">Belongs to the peptidase M14 family.</text>
</comment>
<dbReference type="PANTHER" id="PTHR11705:SF143">
    <property type="entry name" value="SLL0236 PROTEIN"/>
    <property type="match status" value="1"/>
</dbReference>
<dbReference type="OrthoDB" id="3626597at2759"/>
<dbReference type="SUPFAM" id="SSF53187">
    <property type="entry name" value="Zn-dependent exopeptidases"/>
    <property type="match status" value="1"/>
</dbReference>
<comment type="caution">
    <text evidence="10">Lacks conserved residue(s) required for the propagation of feature annotation.</text>
</comment>
<evidence type="ECO:0000256" key="8">
    <source>
        <dbReference type="ARBA" id="ARBA00022833"/>
    </source>
</evidence>
<sequence>MIKRIPNVKDIILDGDSPYTRTPNITKAFYTWDTQNLWIDMKIRKNPILTKFKIAKTYLGREISILKLSTGKKKMAVFLLGGEDAKDWMSPAILLNFIDYVLEQKQDVDTLTKDYDFYILPVLNPDGYDYNIKEDWSWGRNRRVYFPKKMCSQNDSALGVNLDRNWFSSKDFRELFKMSL</sequence>
<evidence type="ECO:0000313" key="12">
    <source>
        <dbReference type="EMBL" id="CAH0600710.1"/>
    </source>
</evidence>
<comment type="cofactor">
    <cofactor evidence="1">
        <name>Zn(2+)</name>
        <dbReference type="ChEBI" id="CHEBI:29105"/>
    </cofactor>
</comment>
<evidence type="ECO:0000313" key="13">
    <source>
        <dbReference type="Proteomes" id="UP001154114"/>
    </source>
</evidence>
<proteinExistence type="inferred from homology"/>
<dbReference type="InterPro" id="IPR000834">
    <property type="entry name" value="Peptidase_M14"/>
</dbReference>
<keyword evidence="13" id="KW-1185">Reference proteome</keyword>
<keyword evidence="9" id="KW-0482">Metalloprotease</keyword>
<name>A0A9P0FXK0_CHRIL</name>
<evidence type="ECO:0000256" key="3">
    <source>
        <dbReference type="ARBA" id="ARBA00022645"/>
    </source>
</evidence>
<evidence type="ECO:0000256" key="7">
    <source>
        <dbReference type="ARBA" id="ARBA00022801"/>
    </source>
</evidence>
<dbReference type="Pfam" id="PF00246">
    <property type="entry name" value="Peptidase_M14"/>
    <property type="match status" value="1"/>
</dbReference>